<dbReference type="EMBL" id="FJOG01000026">
    <property type="protein sequence ID" value="CZR64264.1"/>
    <property type="molecule type" value="Genomic_DNA"/>
</dbReference>
<dbReference type="Proteomes" id="UP000184330">
    <property type="component" value="Unassembled WGS sequence"/>
</dbReference>
<evidence type="ECO:0000313" key="1">
    <source>
        <dbReference type="EMBL" id="CZR64264.1"/>
    </source>
</evidence>
<accession>A0A1L7XGW5</accession>
<keyword evidence="2" id="KW-1185">Reference proteome</keyword>
<dbReference type="OrthoDB" id="3530993at2759"/>
<protein>
    <submittedName>
        <fullName evidence="1">Uncharacterized protein</fullName>
    </submittedName>
</protein>
<sequence length="339" mass="39131">MCIIVTFEYTECRRLNNNSASHYSDPYTIPCIDVDFNAGPDACRNQHNINIRWFSSYCDACFTSQNNHILDYSDVDMARLDLVAPARRLLQVFMSHSARHGTDSPYYLKASLFSNLPKEYLEEVYTICQELQNKVKWDSRKINKEPHSLEEKRLITYLRAAVQACVVRIFGSLPKDSTNLPYSIFLSLSPADRNAIFRQVFIRKVVIDRTMPYLVTCPCACGLRYRKDVEQMEVTRQPEEPNPPATRWFEATCQDCRSKFIMLRVFAQPAPEVMEGKPWWLPVLSGDSIIPAQGERQGSVRLVKHASMYIRKKGESLVRKLTGKLTRTLISRKNPDDKE</sequence>
<gene>
    <name evidence="1" type="ORF">PAC_14162</name>
</gene>
<organism evidence="1 2">
    <name type="scientific">Phialocephala subalpina</name>
    <dbReference type="NCBI Taxonomy" id="576137"/>
    <lineage>
        <taxon>Eukaryota</taxon>
        <taxon>Fungi</taxon>
        <taxon>Dikarya</taxon>
        <taxon>Ascomycota</taxon>
        <taxon>Pezizomycotina</taxon>
        <taxon>Leotiomycetes</taxon>
        <taxon>Helotiales</taxon>
        <taxon>Mollisiaceae</taxon>
        <taxon>Phialocephala</taxon>
        <taxon>Phialocephala fortinii species complex</taxon>
    </lineage>
</organism>
<reference evidence="1 2" key="1">
    <citation type="submission" date="2016-03" db="EMBL/GenBank/DDBJ databases">
        <authorList>
            <person name="Ploux O."/>
        </authorList>
    </citation>
    <scope>NUCLEOTIDE SEQUENCE [LARGE SCALE GENOMIC DNA]</scope>
    <source>
        <strain evidence="1 2">UAMH 11012</strain>
    </source>
</reference>
<dbReference type="AlphaFoldDB" id="A0A1L7XGW5"/>
<evidence type="ECO:0000313" key="2">
    <source>
        <dbReference type="Proteomes" id="UP000184330"/>
    </source>
</evidence>
<proteinExistence type="predicted"/>
<name>A0A1L7XGW5_9HELO</name>